<gene>
    <name evidence="2" type="ORF">ALTATR162_LOCUS4429</name>
</gene>
<organism evidence="2 3">
    <name type="scientific">Alternaria atra</name>
    <dbReference type="NCBI Taxonomy" id="119953"/>
    <lineage>
        <taxon>Eukaryota</taxon>
        <taxon>Fungi</taxon>
        <taxon>Dikarya</taxon>
        <taxon>Ascomycota</taxon>
        <taxon>Pezizomycotina</taxon>
        <taxon>Dothideomycetes</taxon>
        <taxon>Pleosporomycetidae</taxon>
        <taxon>Pleosporales</taxon>
        <taxon>Pleosporineae</taxon>
        <taxon>Pleosporaceae</taxon>
        <taxon>Alternaria</taxon>
        <taxon>Alternaria sect. Ulocladioides</taxon>
    </lineage>
</organism>
<reference evidence="2" key="1">
    <citation type="submission" date="2021-05" db="EMBL/GenBank/DDBJ databases">
        <authorList>
            <person name="Stam R."/>
        </authorList>
    </citation>
    <scope>NUCLEOTIDE SEQUENCE</scope>
    <source>
        <strain evidence="2">CS162</strain>
    </source>
</reference>
<name>A0A8J2I2U6_9PLEO</name>
<comment type="caution">
    <text evidence="2">The sequence shown here is derived from an EMBL/GenBank/DDBJ whole genome shotgun (WGS) entry which is preliminary data.</text>
</comment>
<keyword evidence="3" id="KW-1185">Reference proteome</keyword>
<evidence type="ECO:0000313" key="2">
    <source>
        <dbReference type="EMBL" id="CAG5156632.1"/>
    </source>
</evidence>
<dbReference type="RefSeq" id="XP_043167975.1">
    <property type="nucleotide sequence ID" value="XM_043312040.1"/>
</dbReference>
<dbReference type="Proteomes" id="UP000676310">
    <property type="component" value="Unassembled WGS sequence"/>
</dbReference>
<dbReference type="AlphaFoldDB" id="A0A8J2I2U6"/>
<feature type="signal peptide" evidence="1">
    <location>
        <begin position="1"/>
        <end position="20"/>
    </location>
</feature>
<dbReference type="EMBL" id="CAJRGZ010000017">
    <property type="protein sequence ID" value="CAG5156632.1"/>
    <property type="molecule type" value="Genomic_DNA"/>
</dbReference>
<proteinExistence type="predicted"/>
<dbReference type="GeneID" id="67016095"/>
<feature type="chain" id="PRO_5035150158" evidence="1">
    <location>
        <begin position="21"/>
        <end position="237"/>
    </location>
</feature>
<keyword evidence="1" id="KW-0732">Signal</keyword>
<sequence length="237" mass="26649">MYATLVAVWLISTCVGLARCYSISPNSQLLLKADRLAAERLDWRTHLLTKDDQSIVLNFDNIPTTDGQAAIGLYNGLLFEGLTVVNVSESSVLDIEDKDCATSHPNTLVSSFFPNGQFPQIKIEAPRSIDGNSSLMFDIVSLSIKPRQRRSSDYVLIEYKFWQVRNGKTEAIYVDQVFHGHGHHAVAHVEFEKYGFPLHDLTAVDIAVKEDSRVDFAFCLDDLNVRIHNMTGSKIFR</sequence>
<dbReference type="OrthoDB" id="4153234at2759"/>
<evidence type="ECO:0000256" key="1">
    <source>
        <dbReference type="SAM" id="SignalP"/>
    </source>
</evidence>
<accession>A0A8J2I2U6</accession>
<protein>
    <submittedName>
        <fullName evidence="2">Uncharacterized protein</fullName>
    </submittedName>
</protein>
<evidence type="ECO:0000313" key="3">
    <source>
        <dbReference type="Proteomes" id="UP000676310"/>
    </source>
</evidence>